<evidence type="ECO:0000313" key="1">
    <source>
        <dbReference type="EMBL" id="WOT03380.1"/>
    </source>
</evidence>
<dbReference type="KEGG" id="cpyr:CYJ47_06400"/>
<dbReference type="AlphaFoldDB" id="A0AAF1C045"/>
<accession>A0AAF1C045</accession>
<name>A0AAF1C045_9CORY</name>
<dbReference type="Pfam" id="PF25310">
    <property type="entry name" value="VG15"/>
    <property type="match status" value="1"/>
</dbReference>
<gene>
    <name evidence="1" type="ORF">CYJ47_06400</name>
</gene>
<proteinExistence type="predicted"/>
<reference evidence="1" key="1">
    <citation type="submission" date="2017-12" db="EMBL/GenBank/DDBJ databases">
        <authorList>
            <person name="Thomas-White K."/>
            <person name="Wolfe A.J."/>
        </authorList>
    </citation>
    <scope>NUCLEOTIDE SEQUENCE</scope>
    <source>
        <strain evidence="1">UMB0763</strain>
    </source>
</reference>
<sequence>MNLQEMERAQKEIINGAVVAVREVMAPFVGTRITLPLWLRLLRLLFGIVSPAAKQVAEVSRDFYDSERYKAFPGAPRHDVFLSELKEDRFLKDMSPLKSQFTAREVTSRDVDKLALRVARSIENSGRWTIMHAVETPDPYFESGEYKKSIIGKDKSSIVRGWARVATGDETCSWCLMLVSRGAVYYSARTAGSKFGDRDSMQMVGAGEFDPEEHMSAWHDGCDCKVVPVFNLKQWAGKGRFLAAQKMWKEVTKGLHGKDAMNAFRRAAEAGEYTKYLSKF</sequence>
<organism evidence="1 2">
    <name type="scientific">Corynebacterium pyruviciproducens</name>
    <dbReference type="NCBI Taxonomy" id="598660"/>
    <lineage>
        <taxon>Bacteria</taxon>
        <taxon>Bacillati</taxon>
        <taxon>Actinomycetota</taxon>
        <taxon>Actinomycetes</taxon>
        <taxon>Mycobacteriales</taxon>
        <taxon>Corynebacteriaceae</taxon>
        <taxon>Corynebacterium</taxon>
    </lineage>
</organism>
<dbReference type="Proteomes" id="UP000234560">
    <property type="component" value="Chromosome"/>
</dbReference>
<dbReference type="InterPro" id="IPR057369">
    <property type="entry name" value="VG15"/>
</dbReference>
<evidence type="ECO:0000313" key="2">
    <source>
        <dbReference type="Proteomes" id="UP000234560"/>
    </source>
</evidence>
<protein>
    <recommendedName>
        <fullName evidence="3">Capsid maturation protease</fullName>
    </recommendedName>
</protein>
<dbReference type="EMBL" id="CP136958">
    <property type="protein sequence ID" value="WOT03380.1"/>
    <property type="molecule type" value="Genomic_DNA"/>
</dbReference>
<dbReference type="RefSeq" id="WP_143485527.1">
    <property type="nucleotide sequence ID" value="NZ_CP136958.1"/>
</dbReference>
<reference evidence="1" key="2">
    <citation type="submission" date="2023-10" db="EMBL/GenBank/DDBJ databases">
        <authorList>
            <person name="Choi B."/>
        </authorList>
    </citation>
    <scope>NUCLEOTIDE SEQUENCE</scope>
    <source>
        <strain evidence="1">UMB0763</strain>
    </source>
</reference>
<evidence type="ECO:0008006" key="3">
    <source>
        <dbReference type="Google" id="ProtNLM"/>
    </source>
</evidence>